<dbReference type="NCBIfam" id="NF009553">
    <property type="entry name" value="PRK12997.1-5"/>
    <property type="match status" value="1"/>
</dbReference>
<dbReference type="AlphaFoldDB" id="A0A3M2J9B7"/>
<evidence type="ECO:0000256" key="12">
    <source>
        <dbReference type="ARBA" id="ARBA00039702"/>
    </source>
</evidence>
<feature type="transmembrane region" description="Helical" evidence="14">
    <location>
        <begin position="414"/>
        <end position="442"/>
    </location>
</feature>
<dbReference type="InterPro" id="IPR004703">
    <property type="entry name" value="PTS_sugar-sp_permease"/>
</dbReference>
<dbReference type="InterPro" id="IPR051562">
    <property type="entry name" value="Ascorbate-PTS_EIIC"/>
</dbReference>
<comment type="function">
    <text evidence="10">The phosphoenolpyruvate-dependent sugar phosphotransferase system (sugar PTS), a major carbohydrate active transport system, catalyzes the phosphorylation of incoming sugar substrates concomitantly with their translocation across the cell membrane. The enzyme II UlaABC PTS system is involved in ascorbate transport.</text>
</comment>
<name>A0A3M2J9B7_9CELL</name>
<evidence type="ECO:0000256" key="9">
    <source>
        <dbReference type="ARBA" id="ARBA00023136"/>
    </source>
</evidence>
<comment type="subunit">
    <text evidence="2">Homodimer.</text>
</comment>
<dbReference type="GO" id="GO:0009401">
    <property type="term" value="P:phosphoenolpyruvate-dependent sugar phosphotransferase system"/>
    <property type="evidence" value="ECO:0007669"/>
    <property type="project" value="UniProtKB-KW"/>
</dbReference>
<feature type="transmembrane region" description="Helical" evidence="14">
    <location>
        <begin position="146"/>
        <end position="167"/>
    </location>
</feature>
<evidence type="ECO:0000256" key="7">
    <source>
        <dbReference type="ARBA" id="ARBA00022692"/>
    </source>
</evidence>
<evidence type="ECO:0000256" key="8">
    <source>
        <dbReference type="ARBA" id="ARBA00022989"/>
    </source>
</evidence>
<accession>A0A3M2J9B7</accession>
<keyword evidence="9 14" id="KW-0472">Membrane</keyword>
<sequence length="468" mass="47907">MDAVLDVFLDIFTQPAVIVALIALIGLAAQSKSFSDVLKGTVRTLVGFLVLAAGAGVVVGALDPFGQMFQAAFDVQGVVPNNEAIVAQALLEYGSAAALIFFFGMIVNIALAATTRFKYIYLSGHVAFYIAAMFAVILAVAGFEPWAVVLWGSIAQGIYMVVSPALVQPFMRKVTGSDDVALGHTGGAGIALSGLVARLTRGKGTSKSTEDLNFPKGLGFLRDTTVIVALSMAVIYVVVGIFAGAGYIETELSGGQNFIVFLLLQAATFSAGVFIILAGVRVVLAEIVPAFKGISEKLVKNAKPALDVPIVFTFAPNAVLIGFVASFVGGIVGMIGMVAMGTTIIIPGVVGHFMTGAASGVIGNAAGGRRGAVLGAFANGVAITFLPLFLLPVLGDMGLANATFSDADYGVFGLLLGGFSAVGGQVAIMVGIVASLVALYVVSFALKRRDARRAAAAPAADEAEPVSV</sequence>
<proteinExistence type="inferred from homology"/>
<evidence type="ECO:0000313" key="16">
    <source>
        <dbReference type="Proteomes" id="UP000269289"/>
    </source>
</evidence>
<evidence type="ECO:0000256" key="2">
    <source>
        <dbReference type="ARBA" id="ARBA00011738"/>
    </source>
</evidence>
<evidence type="ECO:0000256" key="13">
    <source>
        <dbReference type="ARBA" id="ARBA00042859"/>
    </source>
</evidence>
<keyword evidence="4" id="KW-1003">Cell membrane</keyword>
<comment type="subcellular location">
    <subcellularLocation>
        <location evidence="1">Cell membrane</location>
        <topology evidence="1">Multi-pass membrane protein</topology>
    </subcellularLocation>
</comment>
<keyword evidence="16" id="KW-1185">Reference proteome</keyword>
<feature type="transmembrane region" description="Helical" evidence="14">
    <location>
        <begin position="119"/>
        <end position="140"/>
    </location>
</feature>
<gene>
    <name evidence="15" type="ORF">EBM89_10045</name>
</gene>
<feature type="transmembrane region" description="Helical" evidence="14">
    <location>
        <begin position="226"/>
        <end position="248"/>
    </location>
</feature>
<feature type="transmembrane region" description="Helical" evidence="14">
    <location>
        <begin position="371"/>
        <end position="394"/>
    </location>
</feature>
<feature type="transmembrane region" description="Helical" evidence="14">
    <location>
        <begin position="41"/>
        <end position="62"/>
    </location>
</feature>
<feature type="transmembrane region" description="Helical" evidence="14">
    <location>
        <begin position="12"/>
        <end position="29"/>
    </location>
</feature>
<keyword evidence="8 14" id="KW-1133">Transmembrane helix</keyword>
<evidence type="ECO:0000256" key="14">
    <source>
        <dbReference type="SAM" id="Phobius"/>
    </source>
</evidence>
<evidence type="ECO:0000256" key="3">
    <source>
        <dbReference type="ARBA" id="ARBA00022448"/>
    </source>
</evidence>
<evidence type="ECO:0000256" key="1">
    <source>
        <dbReference type="ARBA" id="ARBA00004651"/>
    </source>
</evidence>
<evidence type="ECO:0000256" key="5">
    <source>
        <dbReference type="ARBA" id="ARBA00022597"/>
    </source>
</evidence>
<dbReference type="EMBL" id="RFFI01000047">
    <property type="protein sequence ID" value="RMI09514.1"/>
    <property type="molecule type" value="Genomic_DNA"/>
</dbReference>
<dbReference type="OrthoDB" id="9796178at2"/>
<protein>
    <recommendedName>
        <fullName evidence="12">Ascorbate-specific PTS system EIIC component</fullName>
    </recommendedName>
    <alternativeName>
        <fullName evidence="13">Ascorbate-specific permease IIC component UlaA</fullName>
    </alternativeName>
</protein>
<dbReference type="PANTHER" id="PTHR33843">
    <property type="entry name" value="ASCORBATE-SPECIFIC PTS SYSTEM EIIC COMPONENT"/>
    <property type="match status" value="1"/>
</dbReference>
<keyword evidence="3" id="KW-0813">Transport</keyword>
<feature type="transmembrane region" description="Helical" evidence="14">
    <location>
        <begin position="93"/>
        <end position="112"/>
    </location>
</feature>
<evidence type="ECO:0000256" key="10">
    <source>
        <dbReference type="ARBA" id="ARBA00037387"/>
    </source>
</evidence>
<comment type="similarity">
    <text evidence="11">Belongs to the UlaA family.</text>
</comment>
<evidence type="ECO:0000256" key="4">
    <source>
        <dbReference type="ARBA" id="ARBA00022475"/>
    </source>
</evidence>
<dbReference type="NCBIfam" id="NF006922">
    <property type="entry name" value="PRK09410.1-5"/>
    <property type="match status" value="1"/>
</dbReference>
<organism evidence="15 16">
    <name type="scientific">Cellulomonas triticagri</name>
    <dbReference type="NCBI Taxonomy" id="2483352"/>
    <lineage>
        <taxon>Bacteria</taxon>
        <taxon>Bacillati</taxon>
        <taxon>Actinomycetota</taxon>
        <taxon>Actinomycetes</taxon>
        <taxon>Micrococcales</taxon>
        <taxon>Cellulomonadaceae</taxon>
        <taxon>Cellulomonas</taxon>
    </lineage>
</organism>
<evidence type="ECO:0000313" key="15">
    <source>
        <dbReference type="EMBL" id="RMI09514.1"/>
    </source>
</evidence>
<dbReference type="RefSeq" id="WP_122149298.1">
    <property type="nucleotide sequence ID" value="NZ_RFFI01000047.1"/>
</dbReference>
<keyword evidence="7 14" id="KW-0812">Transmembrane</keyword>
<dbReference type="NCBIfam" id="NF006920">
    <property type="entry name" value="PRK09410.1-2"/>
    <property type="match status" value="1"/>
</dbReference>
<feature type="transmembrane region" description="Helical" evidence="14">
    <location>
        <begin position="260"/>
        <end position="284"/>
    </location>
</feature>
<dbReference type="PANTHER" id="PTHR33843:SF4">
    <property type="entry name" value="ASCORBATE-SPECIFIC PTS SYSTEM EIIC COMPONENT"/>
    <property type="match status" value="1"/>
</dbReference>
<evidence type="ECO:0000256" key="11">
    <source>
        <dbReference type="ARBA" id="ARBA00038218"/>
    </source>
</evidence>
<keyword evidence="6" id="KW-0598">Phosphotransferase system</keyword>
<dbReference type="Proteomes" id="UP000269289">
    <property type="component" value="Unassembled WGS sequence"/>
</dbReference>
<comment type="caution">
    <text evidence="15">The sequence shown here is derived from an EMBL/GenBank/DDBJ whole genome shotgun (WGS) entry which is preliminary data.</text>
</comment>
<evidence type="ECO:0000256" key="6">
    <source>
        <dbReference type="ARBA" id="ARBA00022683"/>
    </source>
</evidence>
<dbReference type="GO" id="GO:0005886">
    <property type="term" value="C:plasma membrane"/>
    <property type="evidence" value="ECO:0007669"/>
    <property type="project" value="UniProtKB-SubCell"/>
</dbReference>
<keyword evidence="5" id="KW-0762">Sugar transport</keyword>
<reference evidence="15 16" key="1">
    <citation type="submission" date="2018-10" db="EMBL/GenBank/DDBJ databases">
        <title>Isolation, diversity and antifungal activity of actinobacteria from wheat.</title>
        <authorList>
            <person name="Han C."/>
        </authorList>
    </citation>
    <scope>NUCLEOTIDE SEQUENCE [LARGE SCALE GENOMIC DNA]</scope>
    <source>
        <strain evidence="15 16">NEAU-YY56</strain>
    </source>
</reference>
<dbReference type="Pfam" id="PF03611">
    <property type="entry name" value="EIIC-GAT"/>
    <property type="match status" value="1"/>
</dbReference>